<reference evidence="2" key="1">
    <citation type="journal article" date="2011" name="Genome Res.">
        <title>Phylogeny-wide analysis of social amoeba genomes highlights ancient origins for complex intercellular communication.</title>
        <authorList>
            <person name="Heidel A.J."/>
            <person name="Lawal H.M."/>
            <person name="Felder M."/>
            <person name="Schilde C."/>
            <person name="Helps N.R."/>
            <person name="Tunggal B."/>
            <person name="Rivero F."/>
            <person name="John U."/>
            <person name="Schleicher M."/>
            <person name="Eichinger L."/>
            <person name="Platzer M."/>
            <person name="Noegel A.A."/>
            <person name="Schaap P."/>
            <person name="Gloeckner G."/>
        </authorList>
    </citation>
    <scope>NUCLEOTIDE SEQUENCE [LARGE SCALE GENOMIC DNA]</scope>
    <source>
        <strain evidence="2">SH3</strain>
    </source>
</reference>
<evidence type="ECO:0008006" key="3">
    <source>
        <dbReference type="Google" id="ProtNLM"/>
    </source>
</evidence>
<gene>
    <name evidence="1" type="ORF">DFA_09270</name>
</gene>
<dbReference type="PANTHER" id="PTHR32134:SF92">
    <property type="entry name" value="FNIP REPEAT-CONTAINING PROTEIN"/>
    <property type="match status" value="1"/>
</dbReference>
<organism evidence="1 2">
    <name type="scientific">Cavenderia fasciculata</name>
    <name type="common">Slime mold</name>
    <name type="synonym">Dictyostelium fasciculatum</name>
    <dbReference type="NCBI Taxonomy" id="261658"/>
    <lineage>
        <taxon>Eukaryota</taxon>
        <taxon>Amoebozoa</taxon>
        <taxon>Evosea</taxon>
        <taxon>Eumycetozoa</taxon>
        <taxon>Dictyostelia</taxon>
        <taxon>Acytosteliales</taxon>
        <taxon>Cavenderiaceae</taxon>
        <taxon>Cavenderia</taxon>
    </lineage>
</organism>
<dbReference type="OrthoDB" id="24235at2759"/>
<dbReference type="PANTHER" id="PTHR32134">
    <property type="entry name" value="FNIP REPEAT-CONTAINING PROTEIN"/>
    <property type="match status" value="1"/>
</dbReference>
<dbReference type="Proteomes" id="UP000007797">
    <property type="component" value="Unassembled WGS sequence"/>
</dbReference>
<protein>
    <recommendedName>
        <fullName evidence="3">F-box domain-containing protein</fullName>
    </recommendedName>
</protein>
<evidence type="ECO:0000313" key="2">
    <source>
        <dbReference type="Proteomes" id="UP000007797"/>
    </source>
</evidence>
<name>F4Q758_CACFS</name>
<keyword evidence="2" id="KW-1185">Reference proteome</keyword>
<sequence>MDTNGRMNNNNSSRQKCYITERLSNLILLNIVEQLTDNLDIVCLLLTCKRFYFELRHNDNIKFKYIHYLTLTKGHGIVHPLTALDQTPLHTFKEIIARSKRNQLLIDHDHIYGLGCNHPPSSSSSSSPNTTTITIATTNKNNNNNNNIVDTINVNNNNNNNSKYVKYVLFEAGDCGGEGHLKRFVPPSTKRLYVENVSHGDASRLNAGDLPPQLEELSLQGCGSIEPGILPNSLNQLEITTGINVEHDSLPQSLRAFMLYKLHSQIFNFDFDGEFPPSSYQKTIRLSTLHLDNLSFLNTLDLSSVNLEFDDDLVFPPTLTTLLITTDQPLPDAGHTLPPSLTHLQLDFSGNEGEEEVTHDWTYPVLPVSFHTVYSRFKGAFGRIVFVSRFQHTQQH</sequence>
<dbReference type="RefSeq" id="XP_004354624.1">
    <property type="nucleotide sequence ID" value="XM_004354572.1"/>
</dbReference>
<dbReference type="InterPro" id="IPR051251">
    <property type="entry name" value="STK_FNIP-Repeat"/>
</dbReference>
<evidence type="ECO:0000313" key="1">
    <source>
        <dbReference type="EMBL" id="EGG16240.1"/>
    </source>
</evidence>
<proteinExistence type="predicted"/>
<dbReference type="AlphaFoldDB" id="F4Q758"/>
<dbReference type="EMBL" id="GL883024">
    <property type="protein sequence ID" value="EGG16240.1"/>
    <property type="molecule type" value="Genomic_DNA"/>
</dbReference>
<accession>F4Q758</accession>
<dbReference type="KEGG" id="dfa:DFA_09270"/>
<dbReference type="GeneID" id="14868188"/>